<keyword evidence="4" id="KW-1185">Reference proteome</keyword>
<accession>A0ABV1HYW9</accession>
<dbReference type="Pfam" id="PF12571">
    <property type="entry name" value="Phage_tail_fib"/>
    <property type="match status" value="1"/>
</dbReference>
<comment type="caution">
    <text evidence="3">The sequence shown here is derived from an EMBL/GenBank/DDBJ whole genome shotgun (WGS) entry which is preliminary data.</text>
</comment>
<dbReference type="EMBL" id="JBBMFC010000006">
    <property type="protein sequence ID" value="MEQ2578133.1"/>
    <property type="molecule type" value="Genomic_DNA"/>
</dbReference>
<feature type="compositionally biased region" description="Polar residues" evidence="1">
    <location>
        <begin position="209"/>
        <end position="220"/>
    </location>
</feature>
<feature type="domain" description="Phage tail fibre protein N-terminal" evidence="2">
    <location>
        <begin position="6"/>
        <end position="148"/>
    </location>
</feature>
<feature type="region of interest" description="Disordered" evidence="1">
    <location>
        <begin position="209"/>
        <end position="255"/>
    </location>
</feature>
<evidence type="ECO:0000313" key="4">
    <source>
        <dbReference type="Proteomes" id="UP001470288"/>
    </source>
</evidence>
<evidence type="ECO:0000313" key="3">
    <source>
        <dbReference type="EMBL" id="MEQ2578133.1"/>
    </source>
</evidence>
<name>A0ABV1HYW9_9FIRM</name>
<dbReference type="RefSeq" id="WP_349143973.1">
    <property type="nucleotide sequence ID" value="NZ_JBBMFC010000006.1"/>
</dbReference>
<evidence type="ECO:0000259" key="2">
    <source>
        <dbReference type="Pfam" id="PF12571"/>
    </source>
</evidence>
<reference evidence="3 4" key="1">
    <citation type="submission" date="2024-03" db="EMBL/GenBank/DDBJ databases">
        <title>Human intestinal bacterial collection.</title>
        <authorList>
            <person name="Pauvert C."/>
            <person name="Hitch T.C.A."/>
            <person name="Clavel T."/>
        </authorList>
    </citation>
    <scope>NUCLEOTIDE SEQUENCE [LARGE SCALE GENOMIC DNA]</scope>
    <source>
        <strain evidence="3 4">CLA-AA-H78B</strain>
    </source>
</reference>
<sequence>MAAFGAAILTQQGLNLIAKAQAGQAAIKFTKAAAGDGSYSDGEVLTGLTNLKSQRQEMPINEVAVVNDSTVYLKFVISNFAETQSLNHGYYVKEVGVFAEDPEEGEILYAIAVAVNDQWDYMPAYNGLHAATILMEFYTEVSNAAEVTIVSGSGAYALQEDLDALRSEFKSYVFEDTLDDSFYELFGGGSGGADTSMSRSEIMESINTEWNGESSSSKTAMSAMEVQESIDTKWDGSSSSSDTAMNKEEIEEATT</sequence>
<gene>
    <name evidence="3" type="ORF">WMO62_04640</name>
</gene>
<protein>
    <submittedName>
        <fullName evidence="3">Phage tail protein</fullName>
    </submittedName>
</protein>
<feature type="compositionally biased region" description="Polar residues" evidence="1">
    <location>
        <begin position="235"/>
        <end position="244"/>
    </location>
</feature>
<proteinExistence type="predicted"/>
<dbReference type="Proteomes" id="UP001470288">
    <property type="component" value="Unassembled WGS sequence"/>
</dbReference>
<organism evidence="3 4">
    <name type="scientific">Hominiventricola aquisgranensis</name>
    <dbReference type="NCBI Taxonomy" id="3133164"/>
    <lineage>
        <taxon>Bacteria</taxon>
        <taxon>Bacillati</taxon>
        <taxon>Bacillota</taxon>
        <taxon>Clostridia</taxon>
        <taxon>Lachnospirales</taxon>
        <taxon>Lachnospiraceae</taxon>
        <taxon>Hominiventricola</taxon>
    </lineage>
</organism>
<dbReference type="InterPro" id="IPR022225">
    <property type="entry name" value="Phage_tail_fibre_N"/>
</dbReference>
<evidence type="ECO:0000256" key="1">
    <source>
        <dbReference type="SAM" id="MobiDB-lite"/>
    </source>
</evidence>